<dbReference type="InterPro" id="IPR002078">
    <property type="entry name" value="Sigma_54_int"/>
</dbReference>
<dbReference type="Pfam" id="PF00158">
    <property type="entry name" value="Sigma54_activat"/>
    <property type="match status" value="1"/>
</dbReference>
<dbReference type="InterPro" id="IPR000014">
    <property type="entry name" value="PAS"/>
</dbReference>
<dbReference type="AlphaFoldDB" id="A0AA48GSC2"/>
<dbReference type="GO" id="GO:0005524">
    <property type="term" value="F:ATP binding"/>
    <property type="evidence" value="ECO:0007669"/>
    <property type="project" value="UniProtKB-KW"/>
</dbReference>
<evidence type="ECO:0000313" key="9">
    <source>
        <dbReference type="Proteomes" id="UP001228113"/>
    </source>
</evidence>
<dbReference type="GO" id="GO:0043565">
    <property type="term" value="F:sequence-specific DNA binding"/>
    <property type="evidence" value="ECO:0007669"/>
    <property type="project" value="InterPro"/>
</dbReference>
<evidence type="ECO:0000256" key="3">
    <source>
        <dbReference type="ARBA" id="ARBA00023015"/>
    </source>
</evidence>
<dbReference type="PROSITE" id="PS50045">
    <property type="entry name" value="SIGMA54_INTERACT_4"/>
    <property type="match status" value="1"/>
</dbReference>
<dbReference type="SUPFAM" id="SSF52540">
    <property type="entry name" value="P-loop containing nucleoside triphosphate hydrolases"/>
    <property type="match status" value="1"/>
</dbReference>
<keyword evidence="2" id="KW-0067">ATP-binding</keyword>
<evidence type="ECO:0000256" key="1">
    <source>
        <dbReference type="ARBA" id="ARBA00022741"/>
    </source>
</evidence>
<dbReference type="Proteomes" id="UP001228113">
    <property type="component" value="Chromosome"/>
</dbReference>
<dbReference type="Pfam" id="PF08448">
    <property type="entry name" value="PAS_4"/>
    <property type="match status" value="1"/>
</dbReference>
<dbReference type="SUPFAM" id="SSF46689">
    <property type="entry name" value="Homeodomain-like"/>
    <property type="match status" value="1"/>
</dbReference>
<dbReference type="SUPFAM" id="SSF55785">
    <property type="entry name" value="PYP-like sensor domain (PAS domain)"/>
    <property type="match status" value="1"/>
</dbReference>
<gene>
    <name evidence="8" type="ORF">METESE_33290</name>
</gene>
<keyword evidence="4" id="KW-0238">DNA-binding</keyword>
<keyword evidence="1" id="KW-0547">Nucleotide-binding</keyword>
<dbReference type="InterPro" id="IPR025943">
    <property type="entry name" value="Sigma_54_int_dom_ATP-bd_2"/>
</dbReference>
<dbReference type="InterPro" id="IPR013656">
    <property type="entry name" value="PAS_4"/>
</dbReference>
<dbReference type="InterPro" id="IPR027417">
    <property type="entry name" value="P-loop_NTPase"/>
</dbReference>
<dbReference type="Gene3D" id="3.40.50.300">
    <property type="entry name" value="P-loop containing nucleotide triphosphate hydrolases"/>
    <property type="match status" value="1"/>
</dbReference>
<dbReference type="CDD" id="cd00009">
    <property type="entry name" value="AAA"/>
    <property type="match status" value="1"/>
</dbReference>
<dbReference type="GO" id="GO:0006355">
    <property type="term" value="P:regulation of DNA-templated transcription"/>
    <property type="evidence" value="ECO:0007669"/>
    <property type="project" value="InterPro"/>
</dbReference>
<reference evidence="8" key="1">
    <citation type="journal article" date="2023" name="Int. J. Syst. Evol. Microbiol.">
        <title>Mesoterricola silvestris gen. nov., sp. nov., Mesoterricola sediminis sp. nov., Geothrix oryzae sp. nov., Geothrix edaphica sp. nov., Geothrix rubra sp. nov., and Geothrix limicola sp. nov., six novel members of Acidobacteriota isolated from soils.</title>
        <authorList>
            <person name="Itoh H."/>
            <person name="Sugisawa Y."/>
            <person name="Mise K."/>
            <person name="Xu Z."/>
            <person name="Kuniyasu M."/>
            <person name="Ushijima N."/>
            <person name="Kawano K."/>
            <person name="Kobayashi E."/>
            <person name="Shiratori Y."/>
            <person name="Masuda Y."/>
            <person name="Senoo K."/>
        </authorList>
    </citation>
    <scope>NUCLEOTIDE SEQUENCE</scope>
    <source>
        <strain evidence="8">W786</strain>
    </source>
</reference>
<dbReference type="Gene3D" id="1.10.8.60">
    <property type="match status" value="1"/>
</dbReference>
<evidence type="ECO:0000313" key="8">
    <source>
        <dbReference type="EMBL" id="BDU78371.1"/>
    </source>
</evidence>
<dbReference type="PRINTS" id="PR01590">
    <property type="entry name" value="HTHFIS"/>
</dbReference>
<evidence type="ECO:0000256" key="2">
    <source>
        <dbReference type="ARBA" id="ARBA00022840"/>
    </source>
</evidence>
<dbReference type="PANTHER" id="PTHR32071:SF99">
    <property type="entry name" value="TRANSCRIPTIONAL REGULATORY PROTEIN"/>
    <property type="match status" value="1"/>
</dbReference>
<dbReference type="PROSITE" id="PS00675">
    <property type="entry name" value="SIGMA54_INTERACT_1"/>
    <property type="match status" value="1"/>
</dbReference>
<feature type="domain" description="PAS" evidence="7">
    <location>
        <begin position="18"/>
        <end position="72"/>
    </location>
</feature>
<evidence type="ECO:0000259" key="6">
    <source>
        <dbReference type="PROSITE" id="PS50045"/>
    </source>
</evidence>
<evidence type="ECO:0000256" key="5">
    <source>
        <dbReference type="ARBA" id="ARBA00023163"/>
    </source>
</evidence>
<dbReference type="PROSITE" id="PS50112">
    <property type="entry name" value="PAS"/>
    <property type="match status" value="1"/>
</dbReference>
<keyword evidence="5" id="KW-0804">Transcription</keyword>
<dbReference type="InterPro" id="IPR058031">
    <property type="entry name" value="AAA_lid_NorR"/>
</dbReference>
<dbReference type="PROSITE" id="PS00676">
    <property type="entry name" value="SIGMA54_INTERACT_2"/>
    <property type="match status" value="1"/>
</dbReference>
<dbReference type="SMART" id="SM00382">
    <property type="entry name" value="AAA"/>
    <property type="match status" value="1"/>
</dbReference>
<protein>
    <submittedName>
        <fullName evidence="8">Sigma-54-dependent Fis family transcriptional regulator</fullName>
    </submittedName>
</protein>
<dbReference type="PROSITE" id="PS00688">
    <property type="entry name" value="SIGMA54_INTERACT_3"/>
    <property type="match status" value="1"/>
</dbReference>
<dbReference type="KEGG" id="msea:METESE_33290"/>
<dbReference type="PANTHER" id="PTHR32071">
    <property type="entry name" value="TRANSCRIPTIONAL REGULATORY PROTEIN"/>
    <property type="match status" value="1"/>
</dbReference>
<dbReference type="EMBL" id="AP027081">
    <property type="protein sequence ID" value="BDU78371.1"/>
    <property type="molecule type" value="Genomic_DNA"/>
</dbReference>
<proteinExistence type="predicted"/>
<dbReference type="Gene3D" id="3.30.450.20">
    <property type="entry name" value="PAS domain"/>
    <property type="match status" value="1"/>
</dbReference>
<evidence type="ECO:0000256" key="4">
    <source>
        <dbReference type="ARBA" id="ARBA00023125"/>
    </source>
</evidence>
<dbReference type="InterPro" id="IPR002197">
    <property type="entry name" value="HTH_Fis"/>
</dbReference>
<dbReference type="Pfam" id="PF25601">
    <property type="entry name" value="AAA_lid_14"/>
    <property type="match status" value="1"/>
</dbReference>
<dbReference type="Pfam" id="PF02954">
    <property type="entry name" value="HTH_8"/>
    <property type="match status" value="1"/>
</dbReference>
<dbReference type="FunFam" id="3.40.50.300:FF:000006">
    <property type="entry name" value="DNA-binding transcriptional regulator NtrC"/>
    <property type="match status" value="1"/>
</dbReference>
<keyword evidence="3" id="KW-0805">Transcription regulation</keyword>
<dbReference type="InterPro" id="IPR025662">
    <property type="entry name" value="Sigma_54_int_dom_ATP-bd_1"/>
</dbReference>
<dbReference type="InterPro" id="IPR009057">
    <property type="entry name" value="Homeodomain-like_sf"/>
</dbReference>
<dbReference type="InterPro" id="IPR035965">
    <property type="entry name" value="PAS-like_dom_sf"/>
</dbReference>
<name>A0AA48GSC2_9BACT</name>
<accession>A0AA48GSC2</accession>
<dbReference type="RefSeq" id="WP_243329143.1">
    <property type="nucleotide sequence ID" value="NZ_AP027081.1"/>
</dbReference>
<sequence length="463" mass="50652">MPKPLPIFQDFPLLKQQAAQQFFACFDELAEGCLVVDQDVRVVMISERYAANLGVEPSDVLGREIETFLPNSLMRQVVVTGKPILLEIFEAGGHALVVTRMPVRGEDGRVVGAMAFALYSDLEPLKPFVDRYGQLQAELAHARRRLAEARRSKYTFSSFLGTSPQAMETKRLARRAALLQAPVLLRGETGTGKELVAHAIHAGGPRADRPFVAVNVAAIPETLLEAEFFGVAPGAYTGAERKPRPGKFELADGGTLFLDEIGDMPPSLQSKLLRVLQDQEFEPLGSNRVLKVDVRIIAATSRNLEAMIREGRFRRDLFYRLNVLTIALPPLRERIGDLPTLCEHLLERIGHREGAPARDLGPDALEILAARAWPGNVRELENVLEQAMLASDAHTLGAADFAGLPPEAPAPAPAGSVADAERRELEAAIAAASGNYAEAARRLGIGRTTLYRRMARLGLEVRR</sequence>
<dbReference type="InterPro" id="IPR025944">
    <property type="entry name" value="Sigma_54_int_dom_CS"/>
</dbReference>
<keyword evidence="9" id="KW-1185">Reference proteome</keyword>
<evidence type="ECO:0000259" key="7">
    <source>
        <dbReference type="PROSITE" id="PS50112"/>
    </source>
</evidence>
<dbReference type="InterPro" id="IPR003593">
    <property type="entry name" value="AAA+_ATPase"/>
</dbReference>
<feature type="domain" description="Sigma-54 factor interaction" evidence="6">
    <location>
        <begin position="159"/>
        <end position="389"/>
    </location>
</feature>
<organism evidence="8 9">
    <name type="scientific">Mesoterricola sediminis</name>
    <dbReference type="NCBI Taxonomy" id="2927980"/>
    <lineage>
        <taxon>Bacteria</taxon>
        <taxon>Pseudomonadati</taxon>
        <taxon>Acidobacteriota</taxon>
        <taxon>Holophagae</taxon>
        <taxon>Holophagales</taxon>
        <taxon>Holophagaceae</taxon>
        <taxon>Mesoterricola</taxon>
    </lineage>
</organism>
<dbReference type="Gene3D" id="1.10.10.60">
    <property type="entry name" value="Homeodomain-like"/>
    <property type="match status" value="1"/>
</dbReference>